<feature type="compositionally biased region" description="Basic residues" evidence="1">
    <location>
        <begin position="289"/>
        <end position="302"/>
    </location>
</feature>
<feature type="region of interest" description="Disordered" evidence="1">
    <location>
        <begin position="1"/>
        <end position="94"/>
    </location>
</feature>
<proteinExistence type="predicted"/>
<dbReference type="EMBL" id="MU251251">
    <property type="protein sequence ID" value="KAG9255179.1"/>
    <property type="molecule type" value="Genomic_DNA"/>
</dbReference>
<sequence>MAPTKSQAKPEAATAANDFQSFVTNARERKRNEDLATKIFSSKARRQSAPSTLKSQKTPGGSLASRVGVKKQPRASLGSRAAPTPAGNVNGEWTHDLHNTVNNARSLKSRITNGSANSKAPPTGPRGNKAARRASALDRMDLDSPTVQSQANIRTAPQGISIRGLAGPFAVMGQNFAPGTTAADVESAMTPIGGPMEQCRVIKTQPFMVVEMVFASREGGERVIATFNDKMADGRKLKMYPKTGGGKASTTAALASRAEEQVVDGSHGFPDPKQTQRLYSDNIVSHSAGRGRGRGQRGRGGR</sequence>
<comment type="caution">
    <text evidence="2">The sequence shown here is derived from an EMBL/GenBank/DDBJ whole genome shotgun (WGS) entry which is preliminary data.</text>
</comment>
<feature type="region of interest" description="Disordered" evidence="1">
    <location>
        <begin position="110"/>
        <end position="133"/>
    </location>
</feature>
<dbReference type="CDD" id="cd00590">
    <property type="entry name" value="RRM_SF"/>
    <property type="match status" value="1"/>
</dbReference>
<feature type="compositionally biased region" description="Polar residues" evidence="1">
    <location>
        <begin position="48"/>
        <end position="59"/>
    </location>
</feature>
<feature type="compositionally biased region" description="Polar residues" evidence="1">
    <location>
        <begin position="273"/>
        <end position="285"/>
    </location>
</feature>
<dbReference type="Proteomes" id="UP000887229">
    <property type="component" value="Unassembled WGS sequence"/>
</dbReference>
<reference evidence="2" key="1">
    <citation type="journal article" date="2021" name="IMA Fungus">
        <title>Genomic characterization of three marine fungi, including Emericellopsis atlantica sp. nov. with signatures of a generalist lifestyle and marine biomass degradation.</title>
        <authorList>
            <person name="Hagestad O.C."/>
            <person name="Hou L."/>
            <person name="Andersen J.H."/>
            <person name="Hansen E.H."/>
            <person name="Altermark B."/>
            <person name="Li C."/>
            <person name="Kuhnert E."/>
            <person name="Cox R.J."/>
            <person name="Crous P.W."/>
            <person name="Spatafora J.W."/>
            <person name="Lail K."/>
            <person name="Amirebrahimi M."/>
            <person name="Lipzen A."/>
            <person name="Pangilinan J."/>
            <person name="Andreopoulos W."/>
            <person name="Hayes R.D."/>
            <person name="Ng V."/>
            <person name="Grigoriev I.V."/>
            <person name="Jackson S.A."/>
            <person name="Sutton T.D.S."/>
            <person name="Dobson A.D.W."/>
            <person name="Rama T."/>
        </authorList>
    </citation>
    <scope>NUCLEOTIDE SEQUENCE</scope>
    <source>
        <strain evidence="2">TS7</strain>
    </source>
</reference>
<dbReference type="AlphaFoldDB" id="A0A9P8CPS8"/>
<dbReference type="RefSeq" id="XP_046119103.1">
    <property type="nucleotide sequence ID" value="XM_046263277.1"/>
</dbReference>
<organism evidence="2 3">
    <name type="scientific">Emericellopsis atlantica</name>
    <dbReference type="NCBI Taxonomy" id="2614577"/>
    <lineage>
        <taxon>Eukaryota</taxon>
        <taxon>Fungi</taxon>
        <taxon>Dikarya</taxon>
        <taxon>Ascomycota</taxon>
        <taxon>Pezizomycotina</taxon>
        <taxon>Sordariomycetes</taxon>
        <taxon>Hypocreomycetidae</taxon>
        <taxon>Hypocreales</taxon>
        <taxon>Bionectriaceae</taxon>
        <taxon>Emericellopsis</taxon>
    </lineage>
</organism>
<evidence type="ECO:0000256" key="1">
    <source>
        <dbReference type="SAM" id="MobiDB-lite"/>
    </source>
</evidence>
<feature type="region of interest" description="Disordered" evidence="1">
    <location>
        <begin position="261"/>
        <end position="302"/>
    </location>
</feature>
<feature type="compositionally biased region" description="Basic and acidic residues" evidence="1">
    <location>
        <begin position="26"/>
        <end position="36"/>
    </location>
</feature>
<accession>A0A9P8CPS8</accession>
<evidence type="ECO:0000313" key="2">
    <source>
        <dbReference type="EMBL" id="KAG9255179.1"/>
    </source>
</evidence>
<dbReference type="GeneID" id="70294180"/>
<dbReference type="OrthoDB" id="5374349at2759"/>
<evidence type="ECO:0000313" key="3">
    <source>
        <dbReference type="Proteomes" id="UP000887229"/>
    </source>
</evidence>
<gene>
    <name evidence="2" type="ORF">F5Z01DRAFT_652313</name>
</gene>
<name>A0A9P8CPS8_9HYPO</name>
<keyword evidence="3" id="KW-1185">Reference proteome</keyword>
<evidence type="ECO:0008006" key="4">
    <source>
        <dbReference type="Google" id="ProtNLM"/>
    </source>
</evidence>
<feature type="compositionally biased region" description="Polar residues" evidence="1">
    <location>
        <begin position="110"/>
        <end position="120"/>
    </location>
</feature>
<protein>
    <recommendedName>
        <fullName evidence="4">RNA-binding protein</fullName>
    </recommendedName>
</protein>